<dbReference type="Proteomes" id="UP000033187">
    <property type="component" value="Chromosome 1"/>
</dbReference>
<reference evidence="5" key="1">
    <citation type="submission" date="2015-02" db="EMBL/GenBank/DDBJ databases">
        <authorList>
            <person name="Chooi Y.-H."/>
        </authorList>
    </citation>
    <scope>NUCLEOTIDE SEQUENCE [LARGE SCALE GENOMIC DNA]</scope>
    <source>
        <strain evidence="5">strain Y</strain>
    </source>
</reference>
<dbReference type="RefSeq" id="WP_046478561.1">
    <property type="nucleotide sequence ID" value="NZ_LN829118.1"/>
</dbReference>
<dbReference type="Pfam" id="PF00106">
    <property type="entry name" value="adh_short"/>
    <property type="match status" value="1"/>
</dbReference>
<dbReference type="SUPFAM" id="SSF51735">
    <property type="entry name" value="NAD(P)-binding Rossmann-fold domains"/>
    <property type="match status" value="1"/>
</dbReference>
<dbReference type="PRINTS" id="PR00081">
    <property type="entry name" value="GDHRDH"/>
</dbReference>
<dbReference type="GO" id="GO:0016020">
    <property type="term" value="C:membrane"/>
    <property type="evidence" value="ECO:0007669"/>
    <property type="project" value="TreeGrafter"/>
</dbReference>
<dbReference type="KEGG" id="fiy:BN1229_v1_3155"/>
<dbReference type="InterPro" id="IPR036291">
    <property type="entry name" value="NAD(P)-bd_dom_sf"/>
</dbReference>
<dbReference type="InterPro" id="IPR020904">
    <property type="entry name" value="Sc_DH/Rdtase_CS"/>
</dbReference>
<evidence type="ECO:0000313" key="4">
    <source>
        <dbReference type="EMBL" id="CPR21684.1"/>
    </source>
</evidence>
<dbReference type="KEGG" id="fil:BN1229_v1_2757"/>
<keyword evidence="5" id="KW-1185">Reference proteome</keyword>
<gene>
    <name evidence="4" type="ORF">YBN1229_v1_3155</name>
</gene>
<dbReference type="Gene3D" id="3.40.50.720">
    <property type="entry name" value="NAD(P)-binding Rossmann-like Domain"/>
    <property type="match status" value="1"/>
</dbReference>
<evidence type="ECO:0000313" key="5">
    <source>
        <dbReference type="Proteomes" id="UP000033187"/>
    </source>
</evidence>
<accession>A0A0D6JJ29</accession>
<dbReference type="PANTHER" id="PTHR44196">
    <property type="entry name" value="DEHYDROGENASE/REDUCTASE SDR FAMILY MEMBER 7B"/>
    <property type="match status" value="1"/>
</dbReference>
<evidence type="ECO:0000256" key="3">
    <source>
        <dbReference type="RuleBase" id="RU000363"/>
    </source>
</evidence>
<dbReference type="CDD" id="cd05233">
    <property type="entry name" value="SDR_c"/>
    <property type="match status" value="1"/>
</dbReference>
<protein>
    <submittedName>
        <fullName evidence="4">Short-chain dehydrogenase/reductase SDR</fullName>
    </submittedName>
</protein>
<dbReference type="EMBL" id="LN829119">
    <property type="protein sequence ID" value="CPR21684.1"/>
    <property type="molecule type" value="Genomic_DNA"/>
</dbReference>
<evidence type="ECO:0000256" key="1">
    <source>
        <dbReference type="ARBA" id="ARBA00006484"/>
    </source>
</evidence>
<dbReference type="PRINTS" id="PR00080">
    <property type="entry name" value="SDRFAMILY"/>
</dbReference>
<keyword evidence="2" id="KW-0560">Oxidoreductase</keyword>
<dbReference type="PANTHER" id="PTHR44196:SF4">
    <property type="entry name" value="SHORT CHAIN DEHYDROGENASE"/>
    <property type="match status" value="1"/>
</dbReference>
<sequence length="256" mass="27330">MTSQSETPTDGEQPNRIALVTGATRGIGRAVAIALAAEGLHVIITGRVTSALEETDDAIRAAGGTATLIPLNLQQTERIDALGPTLYQRFGRLDVLIANAGLLGPLSPLPHVTMDAWARVLELNLTVNWQLIRTLDPLLRRSDAGRAVFVTSGAAKAKNAYWGPYAVSKAGLEALAKTYAREMVNTNVRVNLINPGPIRTQMRAKAFPGEDPATLYTPEDIAPLFVELASPECTANGEIFDGPGWLRQHVGTKSSA</sequence>
<dbReference type="AlphaFoldDB" id="A0A0D6JJ29"/>
<dbReference type="InterPro" id="IPR002347">
    <property type="entry name" value="SDR_fam"/>
</dbReference>
<comment type="similarity">
    <text evidence="1 3">Belongs to the short-chain dehydrogenases/reductases (SDR) family.</text>
</comment>
<organism evidence="4 5">
    <name type="scientific">Candidatus Filomicrobium marinum</name>
    <dbReference type="NCBI Taxonomy" id="1608628"/>
    <lineage>
        <taxon>Bacteria</taxon>
        <taxon>Pseudomonadati</taxon>
        <taxon>Pseudomonadota</taxon>
        <taxon>Alphaproteobacteria</taxon>
        <taxon>Hyphomicrobiales</taxon>
        <taxon>Hyphomicrobiaceae</taxon>
        <taxon>Filomicrobium</taxon>
    </lineage>
</organism>
<dbReference type="PROSITE" id="PS00061">
    <property type="entry name" value="ADH_SHORT"/>
    <property type="match status" value="1"/>
</dbReference>
<dbReference type="GO" id="GO:0016491">
    <property type="term" value="F:oxidoreductase activity"/>
    <property type="evidence" value="ECO:0007669"/>
    <property type="project" value="UniProtKB-KW"/>
</dbReference>
<proteinExistence type="inferred from homology"/>
<evidence type="ECO:0000256" key="2">
    <source>
        <dbReference type="ARBA" id="ARBA00023002"/>
    </source>
</evidence>
<name>A0A0D6JJ29_9HYPH</name>
<dbReference type="OrthoDB" id="9790785at2"/>